<dbReference type="Proteomes" id="UP000183794">
    <property type="component" value="Unassembled WGS sequence"/>
</dbReference>
<accession>A0A1L0E975</accession>
<evidence type="ECO:0000313" key="2">
    <source>
        <dbReference type="Proteomes" id="UP000183794"/>
    </source>
</evidence>
<evidence type="ECO:0000313" key="1">
    <source>
        <dbReference type="EMBL" id="SGZ00552.1"/>
    </source>
</evidence>
<name>A0A1L0E975_9GAMM</name>
<gene>
    <name evidence="1" type="ORF">NVI5450_2328</name>
</gene>
<protein>
    <submittedName>
        <fullName evidence="1">Uncharacterized protein</fullName>
    </submittedName>
</protein>
<organism evidence="1 2">
    <name type="scientific">Moritella viscosa</name>
    <dbReference type="NCBI Taxonomy" id="80854"/>
    <lineage>
        <taxon>Bacteria</taxon>
        <taxon>Pseudomonadati</taxon>
        <taxon>Pseudomonadota</taxon>
        <taxon>Gammaproteobacteria</taxon>
        <taxon>Alteromonadales</taxon>
        <taxon>Moritellaceae</taxon>
        <taxon>Moritella</taxon>
    </lineage>
</organism>
<feature type="non-terminal residue" evidence="1">
    <location>
        <position position="34"/>
    </location>
</feature>
<proteinExistence type="predicted"/>
<dbReference type="AlphaFoldDB" id="A0A1L0E975"/>
<reference evidence="1 2" key="1">
    <citation type="submission" date="2016-11" db="EMBL/GenBank/DDBJ databases">
        <authorList>
            <person name="Jaros S."/>
            <person name="Januszkiewicz K."/>
            <person name="Wedrychowicz H."/>
        </authorList>
    </citation>
    <scope>NUCLEOTIDE SEQUENCE [LARGE SCALE GENOMIC DNA]</scope>
    <source>
        <strain evidence="1">NVI 5450</strain>
    </source>
</reference>
<dbReference type="EMBL" id="FPLD01000061">
    <property type="protein sequence ID" value="SGZ00552.1"/>
    <property type="molecule type" value="Genomic_DNA"/>
</dbReference>
<sequence>MMQHSHNGTDSLFQTQHVRLHHDAYLRHGAYLHH</sequence>